<reference evidence="1" key="1">
    <citation type="journal article" date="2020" name="mSystems">
        <title>Genome- and Community-Level Interaction Insights into Carbon Utilization and Element Cycling Functions of Hydrothermarchaeota in Hydrothermal Sediment.</title>
        <authorList>
            <person name="Zhou Z."/>
            <person name="Liu Y."/>
            <person name="Xu W."/>
            <person name="Pan J."/>
            <person name="Luo Z.H."/>
            <person name="Li M."/>
        </authorList>
    </citation>
    <scope>NUCLEOTIDE SEQUENCE [LARGE SCALE GENOMIC DNA]</scope>
    <source>
        <strain evidence="1">HyVt-92</strain>
    </source>
</reference>
<proteinExistence type="predicted"/>
<dbReference type="PANTHER" id="PTHR38597:SF1">
    <property type="entry name" value="BLL3834 PROTEIN"/>
    <property type="match status" value="1"/>
</dbReference>
<dbReference type="Proteomes" id="UP000886070">
    <property type="component" value="Unassembled WGS sequence"/>
</dbReference>
<dbReference type="Pfam" id="PF05559">
    <property type="entry name" value="DUF763"/>
    <property type="match status" value="1"/>
</dbReference>
<dbReference type="AlphaFoldDB" id="A0A7V5HZ26"/>
<name>A0A7V5HZ26_UNCAE</name>
<dbReference type="PANTHER" id="PTHR38597">
    <property type="entry name" value="BLL3834 PROTEIN"/>
    <property type="match status" value="1"/>
</dbReference>
<dbReference type="InterPro" id="IPR008482">
    <property type="entry name" value="DUF763"/>
</dbReference>
<organism evidence="1">
    <name type="scientific">Aerophobetes bacterium</name>
    <dbReference type="NCBI Taxonomy" id="2030807"/>
    <lineage>
        <taxon>Bacteria</taxon>
        <taxon>Candidatus Aerophobota</taxon>
    </lineage>
</organism>
<gene>
    <name evidence="1" type="ORF">ENL39_03635</name>
</gene>
<protein>
    <submittedName>
        <fullName evidence="1">DUF763 domain-containing protein</fullName>
    </submittedName>
</protein>
<evidence type="ECO:0000313" key="1">
    <source>
        <dbReference type="EMBL" id="HHF98563.1"/>
    </source>
</evidence>
<accession>A0A7V5HZ26</accession>
<dbReference type="EMBL" id="DRTT01000102">
    <property type="protein sequence ID" value="HHF98563.1"/>
    <property type="molecule type" value="Genomic_DNA"/>
</dbReference>
<comment type="caution">
    <text evidence="1">The sequence shown here is derived from an EMBL/GenBank/DDBJ whole genome shotgun (WGS) entry which is preliminary data.</text>
</comment>
<sequence>MRRGYADLPLHRGKAPKWLFSRMVKLAREITLSIVINFGRDEFIKRISDPVWFQSFGCVLGFDWHSSGVTTTVTGALKEGLKTIEGEIGIFFAGGKGKRGIRTPDDIDAWGEKGFINFNTANKLKKISRLVAKVDSHGLQDGFSIYHHFFIYTKDGKWAVIEQGMKKEGRFARRYHWLSDEIKSFVSDPHKGVVSEKKEKPLNLIDSSIESTRKGIVKISKEISLKELGRIKDFKKIKFPYHHPIFFEDYNERRLMNIVVKLKDLSLNNFEELLLVKGVGSKTLRALALLSHLIFGSDLSFRDPVSFSFAHGGKDGYPYPVDRKIYDESIEILRAAVEKAKLGYTEKMKALKKLSYL</sequence>